<sequence length="168" mass="18987">MWKSAKTSRRAVFSKSGGNSTEEEKQEKKGRKELRIADLTSEVRELFTGAQGSDAKEWAAWRAKDACEVLGAAESARIRTEKPELIVPTRWVRTNKNEGLVAKDFLATSRLVVQGFKDKALGQYRRDARILPQPWPRAFACLLRRHILEHVPANTEDRNSSRVTPAAK</sequence>
<name>A0A1Q9EZH7_SYMMI</name>
<comment type="caution">
    <text evidence="2">The sequence shown here is derived from an EMBL/GenBank/DDBJ whole genome shotgun (WGS) entry which is preliminary data.</text>
</comment>
<proteinExistence type="predicted"/>
<evidence type="ECO:0000256" key="1">
    <source>
        <dbReference type="SAM" id="MobiDB-lite"/>
    </source>
</evidence>
<protein>
    <submittedName>
        <fullName evidence="2">Uncharacterized protein</fullName>
    </submittedName>
</protein>
<feature type="region of interest" description="Disordered" evidence="1">
    <location>
        <begin position="1"/>
        <end position="33"/>
    </location>
</feature>
<evidence type="ECO:0000313" key="3">
    <source>
        <dbReference type="Proteomes" id="UP000186817"/>
    </source>
</evidence>
<organism evidence="2 3">
    <name type="scientific">Symbiodinium microadriaticum</name>
    <name type="common">Dinoflagellate</name>
    <name type="synonym">Zooxanthella microadriatica</name>
    <dbReference type="NCBI Taxonomy" id="2951"/>
    <lineage>
        <taxon>Eukaryota</taxon>
        <taxon>Sar</taxon>
        <taxon>Alveolata</taxon>
        <taxon>Dinophyceae</taxon>
        <taxon>Suessiales</taxon>
        <taxon>Symbiodiniaceae</taxon>
        <taxon>Symbiodinium</taxon>
    </lineage>
</organism>
<dbReference type="EMBL" id="LSRX01000038">
    <property type="protein sequence ID" value="OLQ12752.1"/>
    <property type="molecule type" value="Genomic_DNA"/>
</dbReference>
<gene>
    <name evidence="2" type="ORF">AK812_SmicGene3239</name>
</gene>
<reference evidence="2 3" key="1">
    <citation type="submission" date="2016-02" db="EMBL/GenBank/DDBJ databases">
        <title>Genome analysis of coral dinoflagellate symbionts highlights evolutionary adaptations to a symbiotic lifestyle.</title>
        <authorList>
            <person name="Aranda M."/>
            <person name="Li Y."/>
            <person name="Liew Y.J."/>
            <person name="Baumgarten S."/>
            <person name="Simakov O."/>
            <person name="Wilson M."/>
            <person name="Piel J."/>
            <person name="Ashoor H."/>
            <person name="Bougouffa S."/>
            <person name="Bajic V.B."/>
            <person name="Ryu T."/>
            <person name="Ravasi T."/>
            <person name="Bayer T."/>
            <person name="Micklem G."/>
            <person name="Kim H."/>
            <person name="Bhak J."/>
            <person name="Lajeunesse T.C."/>
            <person name="Voolstra C.R."/>
        </authorList>
    </citation>
    <scope>NUCLEOTIDE SEQUENCE [LARGE SCALE GENOMIC DNA]</scope>
    <source>
        <strain evidence="2 3">CCMP2467</strain>
    </source>
</reference>
<evidence type="ECO:0000313" key="2">
    <source>
        <dbReference type="EMBL" id="OLQ12752.1"/>
    </source>
</evidence>
<dbReference type="Proteomes" id="UP000186817">
    <property type="component" value="Unassembled WGS sequence"/>
</dbReference>
<accession>A0A1Q9EZH7</accession>
<keyword evidence="3" id="KW-1185">Reference proteome</keyword>
<dbReference type="AlphaFoldDB" id="A0A1Q9EZH7"/>